<keyword evidence="5 7" id="KW-0411">Iron-sulfur</keyword>
<dbReference type="InterPro" id="IPR045854">
    <property type="entry name" value="NO2/SO3_Rdtase_4Fe4S_sf"/>
</dbReference>
<organism evidence="10 11">
    <name type="scientific">Caldanaerobius fijiensis DSM 17918</name>
    <dbReference type="NCBI Taxonomy" id="1121256"/>
    <lineage>
        <taxon>Bacteria</taxon>
        <taxon>Bacillati</taxon>
        <taxon>Bacillota</taxon>
        <taxon>Clostridia</taxon>
        <taxon>Thermoanaerobacterales</taxon>
        <taxon>Thermoanaerobacteraceae</taxon>
        <taxon>Caldanaerobius</taxon>
    </lineage>
</organism>
<feature type="binding site" evidence="7">
    <location>
        <position position="263"/>
    </location>
    <ligand>
        <name>[4Fe-4S] cluster</name>
        <dbReference type="ChEBI" id="CHEBI:49883"/>
    </ligand>
</feature>
<keyword evidence="1 7" id="KW-0004">4Fe-4S</keyword>
<dbReference type="NCBIfam" id="NF001540">
    <property type="entry name" value="PRK00366.1"/>
    <property type="match status" value="1"/>
</dbReference>
<keyword evidence="11" id="KW-1185">Reference proteome</keyword>
<gene>
    <name evidence="7" type="primary">ispG</name>
    <name evidence="10" type="ORF">SAMN02746089_01025</name>
</gene>
<evidence type="ECO:0000256" key="5">
    <source>
        <dbReference type="ARBA" id="ARBA00023014"/>
    </source>
</evidence>
<dbReference type="Gene3D" id="3.30.413.10">
    <property type="entry name" value="Sulfite Reductase Hemoprotein, domain 1"/>
    <property type="match status" value="1"/>
</dbReference>
<evidence type="ECO:0000259" key="8">
    <source>
        <dbReference type="Pfam" id="PF04551"/>
    </source>
</evidence>
<feature type="domain" description="IspG TIM-barrel" evidence="8">
    <location>
        <begin position="6"/>
        <end position="244"/>
    </location>
</feature>
<dbReference type="GO" id="GO:0016114">
    <property type="term" value="P:terpenoid biosynthetic process"/>
    <property type="evidence" value="ECO:0007669"/>
    <property type="project" value="InterPro"/>
</dbReference>
<dbReference type="InterPro" id="IPR004588">
    <property type="entry name" value="IspG_bac-typ"/>
</dbReference>
<sequence length="348" mass="37752">MLSKKTREVNIGGVRIGGGQPIAVQSMTNTYTADIEATCKQIDRLQEAGCHIVRVAVPDEKSAAAIAEIKKRINIPLVADIHFDYRLAIKSIESGADKIRINPGNIGSADRVKAVVDAAKDRGIPIRIGVNSGSIEKEFLERYGRTPRALVESALKHVHLLEKFGFYDIVLSLKATDVNTTIDAYMMISEQVDYPLHIGITEAGTPWAGTIKSSVGLGILLWQGIGDTMRVSLTGDPVEEVRVGHQILRALGLERRGVELISCPTCGRCNIDLISIASEVENRLQNVDKDIKVAIMGCAVNGPGEARDADIGIAGGKGFGVLFKKGEIVKKVREEDIVDELMKYINNL</sequence>
<dbReference type="InterPro" id="IPR016425">
    <property type="entry name" value="IspG_bac"/>
</dbReference>
<feature type="domain" description="IspG C-terminal" evidence="9">
    <location>
        <begin position="259"/>
        <end position="346"/>
    </location>
</feature>
<dbReference type="Proteomes" id="UP000184088">
    <property type="component" value="Unassembled WGS sequence"/>
</dbReference>
<dbReference type="PIRSF" id="PIRSF004640">
    <property type="entry name" value="IspG"/>
    <property type="match status" value="1"/>
</dbReference>
<dbReference type="EMBL" id="FQVH01000008">
    <property type="protein sequence ID" value="SHE93280.1"/>
    <property type="molecule type" value="Genomic_DNA"/>
</dbReference>
<comment type="similarity">
    <text evidence="7">Belongs to the IspG family.</text>
</comment>
<dbReference type="NCBIfam" id="TIGR00612">
    <property type="entry name" value="ispG_gcpE"/>
    <property type="match status" value="1"/>
</dbReference>
<dbReference type="SUPFAM" id="SSF56014">
    <property type="entry name" value="Nitrite and sulphite reductase 4Fe-4S domain-like"/>
    <property type="match status" value="1"/>
</dbReference>
<feature type="binding site" evidence="7">
    <location>
        <position position="266"/>
    </location>
    <ligand>
        <name>[4Fe-4S] cluster</name>
        <dbReference type="ChEBI" id="CHEBI:49883"/>
    </ligand>
</feature>
<dbReference type="InterPro" id="IPR058578">
    <property type="entry name" value="IspG_TIM"/>
</dbReference>
<dbReference type="GO" id="GO:0019288">
    <property type="term" value="P:isopentenyl diphosphate biosynthetic process, methylerythritol 4-phosphate pathway"/>
    <property type="evidence" value="ECO:0007669"/>
    <property type="project" value="UniProtKB-UniRule"/>
</dbReference>
<accession>A0A1M4XIP3</accession>
<comment type="function">
    <text evidence="7">Converts 2C-methyl-D-erythritol 2,4-cyclodiphosphate (ME-2,4cPP) into 1-hydroxy-2-methyl-2-(E)-butenyl 4-diphosphate.</text>
</comment>
<keyword evidence="6 7" id="KW-0414">Isoprene biosynthesis</keyword>
<dbReference type="EC" id="1.17.7.3" evidence="7"/>
<keyword evidence="2 7" id="KW-0479">Metal-binding</keyword>
<comment type="pathway">
    <text evidence="7">Isoprenoid biosynthesis; isopentenyl diphosphate biosynthesis via DXP pathway; isopentenyl diphosphate from 1-deoxy-D-xylulose 5-phosphate: step 5/6.</text>
</comment>
<evidence type="ECO:0000313" key="10">
    <source>
        <dbReference type="EMBL" id="SHE93280.1"/>
    </source>
</evidence>
<dbReference type="UniPathway" id="UPA00056">
    <property type="reaction ID" value="UER00096"/>
</dbReference>
<dbReference type="AlphaFoldDB" id="A0A1M4XIP3"/>
<dbReference type="Pfam" id="PF26540">
    <property type="entry name" value="GcpE_C"/>
    <property type="match status" value="1"/>
</dbReference>
<name>A0A1M4XIP3_9THEO</name>
<comment type="cofactor">
    <cofactor evidence="7">
        <name>[4Fe-4S] cluster</name>
        <dbReference type="ChEBI" id="CHEBI:49883"/>
    </cofactor>
    <text evidence="7">Binds 1 [4Fe-4S] cluster.</text>
</comment>
<dbReference type="Gene3D" id="3.20.20.20">
    <property type="entry name" value="Dihydropteroate synthase-like"/>
    <property type="match status" value="1"/>
</dbReference>
<evidence type="ECO:0000313" key="11">
    <source>
        <dbReference type="Proteomes" id="UP000184088"/>
    </source>
</evidence>
<dbReference type="Pfam" id="PF04551">
    <property type="entry name" value="GcpE"/>
    <property type="match status" value="1"/>
</dbReference>
<reference evidence="10 11" key="1">
    <citation type="submission" date="2016-11" db="EMBL/GenBank/DDBJ databases">
        <authorList>
            <person name="Jaros S."/>
            <person name="Januszkiewicz K."/>
            <person name="Wedrychowicz H."/>
        </authorList>
    </citation>
    <scope>NUCLEOTIDE SEQUENCE [LARGE SCALE GENOMIC DNA]</scope>
    <source>
        <strain evidence="10 11">DSM 17918</strain>
    </source>
</reference>
<evidence type="ECO:0000256" key="4">
    <source>
        <dbReference type="ARBA" id="ARBA00023004"/>
    </source>
</evidence>
<dbReference type="PANTHER" id="PTHR30454:SF0">
    <property type="entry name" value="4-HYDROXY-3-METHYLBUT-2-EN-1-YL DIPHOSPHATE SYNTHASE (FERREDOXIN), CHLOROPLASTIC"/>
    <property type="match status" value="1"/>
</dbReference>
<dbReference type="STRING" id="1121256.SAMN02746089_01025"/>
<dbReference type="HAMAP" id="MF_00159">
    <property type="entry name" value="IspG"/>
    <property type="match status" value="1"/>
</dbReference>
<comment type="catalytic activity">
    <reaction evidence="7">
        <text>(2E)-4-hydroxy-3-methylbut-2-enyl diphosphate + oxidized [flavodoxin] + H2O + 2 H(+) = 2-C-methyl-D-erythritol 2,4-cyclic diphosphate + reduced [flavodoxin]</text>
        <dbReference type="Rhea" id="RHEA:43604"/>
        <dbReference type="Rhea" id="RHEA-COMP:10622"/>
        <dbReference type="Rhea" id="RHEA-COMP:10623"/>
        <dbReference type="ChEBI" id="CHEBI:15377"/>
        <dbReference type="ChEBI" id="CHEBI:15378"/>
        <dbReference type="ChEBI" id="CHEBI:57618"/>
        <dbReference type="ChEBI" id="CHEBI:58210"/>
        <dbReference type="ChEBI" id="CHEBI:58483"/>
        <dbReference type="ChEBI" id="CHEBI:128753"/>
        <dbReference type="EC" id="1.17.7.3"/>
    </reaction>
</comment>
<dbReference type="InterPro" id="IPR058579">
    <property type="entry name" value="IspG_C"/>
</dbReference>
<proteinExistence type="inferred from homology"/>
<dbReference type="FunFam" id="3.20.20.20:FF:000001">
    <property type="entry name" value="4-hydroxy-3-methylbut-2-en-1-yl diphosphate synthase (flavodoxin)"/>
    <property type="match status" value="1"/>
</dbReference>
<evidence type="ECO:0000256" key="3">
    <source>
        <dbReference type="ARBA" id="ARBA00023002"/>
    </source>
</evidence>
<evidence type="ECO:0000256" key="1">
    <source>
        <dbReference type="ARBA" id="ARBA00022485"/>
    </source>
</evidence>
<feature type="binding site" evidence="7">
    <location>
        <position position="305"/>
    </location>
    <ligand>
        <name>[4Fe-4S] cluster</name>
        <dbReference type="ChEBI" id="CHEBI:49883"/>
    </ligand>
</feature>
<dbReference type="GO" id="GO:0005506">
    <property type="term" value="F:iron ion binding"/>
    <property type="evidence" value="ECO:0007669"/>
    <property type="project" value="InterPro"/>
</dbReference>
<dbReference type="PANTHER" id="PTHR30454">
    <property type="entry name" value="4-HYDROXY-3-METHYLBUT-2-EN-1-YL DIPHOSPHATE SYNTHASE"/>
    <property type="match status" value="1"/>
</dbReference>
<feature type="binding site" evidence="7">
    <location>
        <position position="298"/>
    </location>
    <ligand>
        <name>[4Fe-4S] cluster</name>
        <dbReference type="ChEBI" id="CHEBI:49883"/>
    </ligand>
</feature>
<evidence type="ECO:0000256" key="6">
    <source>
        <dbReference type="ARBA" id="ARBA00023229"/>
    </source>
</evidence>
<protein>
    <recommendedName>
        <fullName evidence="7">4-hydroxy-3-methylbut-2-en-1-yl diphosphate synthase (flavodoxin)</fullName>
        <ecNumber evidence="7">1.17.7.3</ecNumber>
    </recommendedName>
    <alternativeName>
        <fullName evidence="7">1-hydroxy-2-methyl-2-(E)-butenyl 4-diphosphate synthase</fullName>
    </alternativeName>
</protein>
<dbReference type="GO" id="GO:0141197">
    <property type="term" value="F:4-hydroxy-3-methylbut-2-enyl-diphosphate synthase activity (flavodoxin)"/>
    <property type="evidence" value="ECO:0007669"/>
    <property type="project" value="UniProtKB-EC"/>
</dbReference>
<keyword evidence="4 7" id="KW-0408">Iron</keyword>
<evidence type="ECO:0000256" key="7">
    <source>
        <dbReference type="HAMAP-Rule" id="MF_00159"/>
    </source>
</evidence>
<dbReference type="InterPro" id="IPR011005">
    <property type="entry name" value="Dihydropteroate_synth-like_sf"/>
</dbReference>
<dbReference type="FunFam" id="3.30.413.10:FF:000005">
    <property type="entry name" value="4-hydroxy-3-methylbut-2-en-1-yl diphosphate synthase (flavodoxin)"/>
    <property type="match status" value="1"/>
</dbReference>
<evidence type="ECO:0000256" key="2">
    <source>
        <dbReference type="ARBA" id="ARBA00022723"/>
    </source>
</evidence>
<dbReference type="GO" id="GO:0046429">
    <property type="term" value="F:4-hydroxy-3-methylbut-2-en-1-yl diphosphate synthase activity (ferredoxin)"/>
    <property type="evidence" value="ECO:0007669"/>
    <property type="project" value="UniProtKB-UniRule"/>
</dbReference>
<evidence type="ECO:0000259" key="9">
    <source>
        <dbReference type="Pfam" id="PF26540"/>
    </source>
</evidence>
<dbReference type="GO" id="GO:0051539">
    <property type="term" value="F:4 iron, 4 sulfur cluster binding"/>
    <property type="evidence" value="ECO:0007669"/>
    <property type="project" value="UniProtKB-UniRule"/>
</dbReference>
<keyword evidence="3 7" id="KW-0560">Oxidoreductase</keyword>
<dbReference type="SUPFAM" id="SSF51717">
    <property type="entry name" value="Dihydropteroate synthetase-like"/>
    <property type="match status" value="1"/>
</dbReference>